<keyword evidence="12" id="KW-1185">Reference proteome</keyword>
<evidence type="ECO:0000256" key="6">
    <source>
        <dbReference type="ARBA" id="ARBA00022741"/>
    </source>
</evidence>
<dbReference type="GO" id="GO:0004357">
    <property type="term" value="F:glutamate-cysteine ligase activity"/>
    <property type="evidence" value="ECO:0007669"/>
    <property type="project" value="UniProtKB-EC"/>
</dbReference>
<evidence type="ECO:0000256" key="10">
    <source>
        <dbReference type="PIRNR" id="PIRNR017901"/>
    </source>
</evidence>
<dbReference type="Gene3D" id="3.30.590.20">
    <property type="match status" value="1"/>
</dbReference>
<dbReference type="Proteomes" id="UP000753724">
    <property type="component" value="Unassembled WGS sequence"/>
</dbReference>
<reference evidence="12" key="1">
    <citation type="submission" date="2020-01" db="EMBL/GenBank/DDBJ databases">
        <title>Sphingomonas sp. strain CSW-10.</title>
        <authorList>
            <person name="Chen W.-M."/>
        </authorList>
    </citation>
    <scope>NUCLEOTIDE SEQUENCE [LARGE SCALE GENOMIC DNA]</scope>
    <source>
        <strain evidence="12">FSY-8</strain>
    </source>
</reference>
<dbReference type="NCBIfam" id="TIGR01436">
    <property type="entry name" value="glu_cys_lig_pln"/>
    <property type="match status" value="1"/>
</dbReference>
<evidence type="ECO:0000256" key="8">
    <source>
        <dbReference type="ARBA" id="ARBA00022946"/>
    </source>
</evidence>
<dbReference type="PANTHER" id="PTHR34378">
    <property type="entry name" value="GLUTAMATE--CYSTEINE LIGASE, CHLOROPLASTIC"/>
    <property type="match status" value="1"/>
</dbReference>
<dbReference type="RefSeq" id="WP_161717143.1">
    <property type="nucleotide sequence ID" value="NZ_JAAAPO010000002.1"/>
</dbReference>
<dbReference type="InterPro" id="IPR006336">
    <property type="entry name" value="GCS2"/>
</dbReference>
<keyword evidence="6 10" id="KW-0547">Nucleotide-binding</keyword>
<comment type="subunit">
    <text evidence="3">Homodimer or monomer when oxidized or reduced, respectively.</text>
</comment>
<dbReference type="InterPro" id="IPR035434">
    <property type="entry name" value="GCL_bact_plant"/>
</dbReference>
<keyword evidence="4 10" id="KW-0436">Ligase</keyword>
<comment type="catalytic activity">
    <reaction evidence="10">
        <text>L-cysteine + L-glutamate + ATP = gamma-L-glutamyl-L-cysteine + ADP + phosphate + H(+)</text>
        <dbReference type="Rhea" id="RHEA:13285"/>
        <dbReference type="ChEBI" id="CHEBI:15378"/>
        <dbReference type="ChEBI" id="CHEBI:29985"/>
        <dbReference type="ChEBI" id="CHEBI:30616"/>
        <dbReference type="ChEBI" id="CHEBI:35235"/>
        <dbReference type="ChEBI" id="CHEBI:43474"/>
        <dbReference type="ChEBI" id="CHEBI:58173"/>
        <dbReference type="ChEBI" id="CHEBI:456216"/>
        <dbReference type="EC" id="6.3.2.2"/>
    </reaction>
</comment>
<evidence type="ECO:0000313" key="11">
    <source>
        <dbReference type="EMBL" id="NBC35845.1"/>
    </source>
</evidence>
<dbReference type="Pfam" id="PF04107">
    <property type="entry name" value="GCS2"/>
    <property type="match status" value="1"/>
</dbReference>
<keyword evidence="5" id="KW-0317">Glutathione biosynthesis</keyword>
<comment type="similarity">
    <text evidence="10">Belongs to the glutamate--cysteine ligase type 2 family. EgtA subfamily.</text>
</comment>
<sequence length="462" mass="51189">MSTRQDSGSHDPVITSIDQLAGPMAAGEKPRENWRIGTEHEKGVYRLSDRGAPSYAETGGIRDLLLGMRAYGWEEIFETGKDGTQNVIAMKGDDGTISLEPAGQLELSGAPLEDLHQTADETIRHVDEVKAVGEKLGLGYLGLGMWPDKTREDLPIMPKGRYDIMLRHMPRVGSMGLDMMLRTCTIQTNLDYSSEADMVQKFRVSLALQPLATALFANSPFTEGRPNGMLSYRSHIWSDTDPARTGMLPFVFEDGFGYERYVDYMLDVPMYFVYRDGRYIDAAGQSFRDFLKGELPALPGEVPTIGDWNDHLSTAFPEVRLKSFLEMRGADGGPTPRIIALPALWVGLLYDQSALDAAWDLVKGWSMESREALRNAVPRLALDAPIDGGKTLRDIAPEVLSIARAGLKARARVNSMGQDETHYLDPLDEIVKTGTVPAQRLLDLYHGAWGGDLSHVYDEKSF</sequence>
<evidence type="ECO:0000256" key="9">
    <source>
        <dbReference type="ARBA" id="ARBA00023157"/>
    </source>
</evidence>
<dbReference type="InterPro" id="IPR014746">
    <property type="entry name" value="Gln_synth/guanido_kin_cat_dom"/>
</dbReference>
<dbReference type="SUPFAM" id="SSF55931">
    <property type="entry name" value="Glutamine synthetase/guanido kinase"/>
    <property type="match status" value="1"/>
</dbReference>
<evidence type="ECO:0000256" key="2">
    <source>
        <dbReference type="ARBA" id="ARBA00010253"/>
    </source>
</evidence>
<evidence type="ECO:0000313" key="12">
    <source>
        <dbReference type="Proteomes" id="UP000753724"/>
    </source>
</evidence>
<gene>
    <name evidence="11" type="ORF">GTZ99_04665</name>
</gene>
<dbReference type="InterPro" id="IPR011556">
    <property type="entry name" value="Glut_cys_lig_pln_type"/>
</dbReference>
<dbReference type="PIRSF" id="PIRSF017901">
    <property type="entry name" value="GCL"/>
    <property type="match status" value="1"/>
</dbReference>
<comment type="caution">
    <text evidence="11">The sequence shown here is derived from an EMBL/GenBank/DDBJ whole genome shotgun (WGS) entry which is preliminary data.</text>
</comment>
<evidence type="ECO:0000256" key="4">
    <source>
        <dbReference type="ARBA" id="ARBA00022598"/>
    </source>
</evidence>
<dbReference type="EC" id="6.3.2.2" evidence="10"/>
<organism evidence="11 12">
    <name type="scientific">Novosphingobium ovatum</name>
    <dbReference type="NCBI Taxonomy" id="1908523"/>
    <lineage>
        <taxon>Bacteria</taxon>
        <taxon>Pseudomonadati</taxon>
        <taxon>Pseudomonadota</taxon>
        <taxon>Alphaproteobacteria</taxon>
        <taxon>Sphingomonadales</taxon>
        <taxon>Sphingomonadaceae</taxon>
        <taxon>Novosphingobium</taxon>
    </lineage>
</organism>
<proteinExistence type="inferred from homology"/>
<comment type="similarity">
    <text evidence="2">Belongs to the carboxylate-amine ligase family. Glutamate--cysteine ligase type 2 subfamily.</text>
</comment>
<comment type="function">
    <text evidence="10">Catalyzes the synthesis of gamma-glutamylcysteine (gamma-GC).</text>
</comment>
<accession>A0ABW9XBC7</accession>
<evidence type="ECO:0000256" key="1">
    <source>
        <dbReference type="ARBA" id="ARBA00005006"/>
    </source>
</evidence>
<protein>
    <recommendedName>
        <fullName evidence="10">Glutamate--cysteine ligase</fullName>
        <ecNumber evidence="10">6.3.2.2</ecNumber>
    </recommendedName>
</protein>
<evidence type="ECO:0000256" key="7">
    <source>
        <dbReference type="ARBA" id="ARBA00022840"/>
    </source>
</evidence>
<comment type="pathway">
    <text evidence="1">Sulfur metabolism; glutathione biosynthesis; glutathione from L-cysteine and L-glutamate: step 1/2.</text>
</comment>
<dbReference type="EMBL" id="JAAAPO010000002">
    <property type="protein sequence ID" value="NBC35845.1"/>
    <property type="molecule type" value="Genomic_DNA"/>
</dbReference>
<evidence type="ECO:0000256" key="3">
    <source>
        <dbReference type="ARBA" id="ARBA00011153"/>
    </source>
</evidence>
<name>A0ABW9XBC7_9SPHN</name>
<keyword evidence="9" id="KW-1015">Disulfide bond</keyword>
<keyword evidence="7 10" id="KW-0067">ATP-binding</keyword>
<evidence type="ECO:0000256" key="5">
    <source>
        <dbReference type="ARBA" id="ARBA00022684"/>
    </source>
</evidence>
<keyword evidence="8" id="KW-0809">Transit peptide</keyword>
<dbReference type="PANTHER" id="PTHR34378:SF1">
    <property type="entry name" value="GLUTAMATE--CYSTEINE LIGASE, CHLOROPLASTIC"/>
    <property type="match status" value="1"/>
</dbReference>